<protein>
    <submittedName>
        <fullName evidence="6">Disintegrin and metalloproteinase</fullName>
    </submittedName>
</protein>
<evidence type="ECO:0000313" key="7">
    <source>
        <dbReference type="Proteomes" id="UP000386466"/>
    </source>
</evidence>
<sequence>MIDHNQYVSEESNTSNVPKTMCLAISYVNQFFKSLDIDVIFIGVEIWAGQKLLLINSIKALLGVFCKWKNGDFRTRLPHDLALIFVKKAYGVDLGLTDVGTIYNMRLNCGVIGFIQEKLYDFAFILSLEIDHSLGMLHDDKTYKCGNQGVVEDGEDCDCGSLNLCAKDPCCQSNCTLSPGATWALGLCCKDYMIMPSGDVCRERENECGLPEWRDGNTNQCPEGSIYVQCNISDILCGSVQCENVTETSLLSDHSSVHWTHPDGVTCWGTDYHTGMTIPHIGAMIDGTECGKEHICIQRKYVHMSYMPRTYTPKTCNMNGVCNNRHHCHCDHEWNPPKDGVEGFG</sequence>
<name>A0A485NWN2_LYNPA</name>
<dbReference type="GO" id="GO:0008584">
    <property type="term" value="P:male gonad development"/>
    <property type="evidence" value="ECO:0007669"/>
    <property type="project" value="TreeGrafter"/>
</dbReference>
<keyword evidence="6" id="KW-0401">Integrin</keyword>
<organism evidence="6 7">
    <name type="scientific">Lynx pardinus</name>
    <name type="common">Iberian lynx</name>
    <name type="synonym">Felis pardina</name>
    <dbReference type="NCBI Taxonomy" id="191816"/>
    <lineage>
        <taxon>Eukaryota</taxon>
        <taxon>Metazoa</taxon>
        <taxon>Chordata</taxon>
        <taxon>Craniata</taxon>
        <taxon>Vertebrata</taxon>
        <taxon>Euteleostomi</taxon>
        <taxon>Mammalia</taxon>
        <taxon>Eutheria</taxon>
        <taxon>Laurasiatheria</taxon>
        <taxon>Carnivora</taxon>
        <taxon>Feliformia</taxon>
        <taxon>Felidae</taxon>
        <taxon>Felinae</taxon>
        <taxon>Lynx</taxon>
    </lineage>
</organism>
<dbReference type="InterPro" id="IPR001762">
    <property type="entry name" value="Disintegrin_dom"/>
</dbReference>
<dbReference type="SUPFAM" id="SSF55486">
    <property type="entry name" value="Metalloproteases ('zincins'), catalytic domain"/>
    <property type="match status" value="1"/>
</dbReference>
<dbReference type="Pfam" id="PF01421">
    <property type="entry name" value="Reprolysin"/>
    <property type="match status" value="1"/>
</dbReference>
<evidence type="ECO:0000313" key="6">
    <source>
        <dbReference type="EMBL" id="VFV36066.1"/>
    </source>
</evidence>
<dbReference type="AlphaFoldDB" id="A0A485NWN2"/>
<keyword evidence="7" id="KW-1185">Reference proteome</keyword>
<evidence type="ECO:0000259" key="5">
    <source>
        <dbReference type="PROSITE" id="PS50215"/>
    </source>
</evidence>
<dbReference type="InterPro" id="IPR001590">
    <property type="entry name" value="Peptidase_M12B"/>
</dbReference>
<evidence type="ECO:0000256" key="2">
    <source>
        <dbReference type="PROSITE-ProRule" id="PRU00068"/>
    </source>
</evidence>
<dbReference type="Proteomes" id="UP000386466">
    <property type="component" value="Unassembled WGS sequence"/>
</dbReference>
<comment type="caution">
    <text evidence="3">Lacks conserved residue(s) required for the propagation of feature annotation.</text>
</comment>
<dbReference type="InterPro" id="IPR036436">
    <property type="entry name" value="Disintegrin_dom_sf"/>
</dbReference>
<dbReference type="Gene3D" id="3.40.390.10">
    <property type="entry name" value="Collagenase (Catalytic Domain)"/>
    <property type="match status" value="1"/>
</dbReference>
<keyword evidence="1 2" id="KW-1015">Disulfide bond</keyword>
<dbReference type="PROSITE" id="PS50215">
    <property type="entry name" value="ADAM_MEPRO"/>
    <property type="match status" value="1"/>
</dbReference>
<dbReference type="EMBL" id="CAAGRJ010022213">
    <property type="protein sequence ID" value="VFV36066.1"/>
    <property type="molecule type" value="Genomic_DNA"/>
</dbReference>
<gene>
    <name evidence="6" type="ORF">LYPA_23C000620</name>
</gene>
<dbReference type="GO" id="GO:0006508">
    <property type="term" value="P:proteolysis"/>
    <property type="evidence" value="ECO:0007669"/>
    <property type="project" value="InterPro"/>
</dbReference>
<dbReference type="SMART" id="SM00608">
    <property type="entry name" value="ACR"/>
    <property type="match status" value="1"/>
</dbReference>
<feature type="disulfide bond" evidence="2">
    <location>
        <begin position="201"/>
        <end position="221"/>
    </location>
</feature>
<dbReference type="GO" id="GO:1990913">
    <property type="term" value="C:sperm head plasma membrane"/>
    <property type="evidence" value="ECO:0007669"/>
    <property type="project" value="TreeGrafter"/>
</dbReference>
<dbReference type="Gene3D" id="4.10.70.10">
    <property type="entry name" value="Disintegrin domain"/>
    <property type="match status" value="1"/>
</dbReference>
<feature type="active site" evidence="3">
    <location>
        <position position="129"/>
    </location>
</feature>
<dbReference type="PROSITE" id="PS50214">
    <property type="entry name" value="DISINTEGRIN_2"/>
    <property type="match status" value="1"/>
</dbReference>
<feature type="domain" description="Disintegrin" evidence="4">
    <location>
        <begin position="142"/>
        <end position="229"/>
    </location>
</feature>
<dbReference type="GO" id="GO:0009897">
    <property type="term" value="C:external side of plasma membrane"/>
    <property type="evidence" value="ECO:0007669"/>
    <property type="project" value="TreeGrafter"/>
</dbReference>
<dbReference type="PANTHER" id="PTHR11905:SF239">
    <property type="entry name" value="A DISINTEGRIN AND METALLOPEPTIDASE DOMAIN 26B-RELATED"/>
    <property type="match status" value="1"/>
</dbReference>
<evidence type="ECO:0000259" key="4">
    <source>
        <dbReference type="PROSITE" id="PS50214"/>
    </source>
</evidence>
<dbReference type="FunFam" id="4.10.70.10:FF:000003">
    <property type="entry name" value="Disintegrin and metalloproteinase domain-containing protein 17"/>
    <property type="match status" value="1"/>
</dbReference>
<dbReference type="SUPFAM" id="SSF57552">
    <property type="entry name" value="Blood coagulation inhibitor (disintegrin)"/>
    <property type="match status" value="1"/>
</dbReference>
<dbReference type="PANTHER" id="PTHR11905">
    <property type="entry name" value="ADAM A DISINTEGRIN AND METALLOPROTEASE DOMAIN"/>
    <property type="match status" value="1"/>
</dbReference>
<dbReference type="Pfam" id="PF00200">
    <property type="entry name" value="Disintegrin"/>
    <property type="match status" value="1"/>
</dbReference>
<proteinExistence type="predicted"/>
<dbReference type="GO" id="GO:0004222">
    <property type="term" value="F:metalloendopeptidase activity"/>
    <property type="evidence" value="ECO:0007669"/>
    <property type="project" value="InterPro"/>
</dbReference>
<evidence type="ECO:0000256" key="3">
    <source>
        <dbReference type="PROSITE-ProRule" id="PRU00276"/>
    </source>
</evidence>
<feature type="domain" description="Peptidase M12B" evidence="5">
    <location>
        <begin position="1"/>
        <end position="193"/>
    </location>
</feature>
<evidence type="ECO:0000256" key="1">
    <source>
        <dbReference type="ARBA" id="ARBA00023157"/>
    </source>
</evidence>
<accession>A0A485NWN2</accession>
<feature type="non-terminal residue" evidence="6">
    <location>
        <position position="345"/>
    </location>
</feature>
<dbReference type="InterPro" id="IPR024079">
    <property type="entry name" value="MetalloPept_cat_dom_sf"/>
</dbReference>
<dbReference type="GO" id="GO:0007229">
    <property type="term" value="P:integrin-mediated signaling pathway"/>
    <property type="evidence" value="ECO:0007669"/>
    <property type="project" value="UniProtKB-KW"/>
</dbReference>
<reference evidence="6 7" key="1">
    <citation type="submission" date="2019-01" db="EMBL/GenBank/DDBJ databases">
        <authorList>
            <person name="Alioto T."/>
            <person name="Alioto T."/>
        </authorList>
    </citation>
    <scope>NUCLEOTIDE SEQUENCE [LARGE SCALE GENOMIC DNA]</scope>
</reference>
<dbReference type="InterPro" id="IPR006586">
    <property type="entry name" value="ADAM_Cys-rich"/>
</dbReference>
<dbReference type="SMART" id="SM00050">
    <property type="entry name" value="DISIN"/>
    <property type="match status" value="1"/>
</dbReference>